<keyword evidence="6" id="KW-1015">Disulfide bond</keyword>
<dbReference type="GO" id="GO:0005615">
    <property type="term" value="C:extracellular space"/>
    <property type="evidence" value="ECO:0007669"/>
    <property type="project" value="TreeGrafter"/>
</dbReference>
<dbReference type="GO" id="GO:0006879">
    <property type="term" value="P:intracellular iron ion homeostasis"/>
    <property type="evidence" value="ECO:0007669"/>
    <property type="project" value="InterPro"/>
</dbReference>
<keyword evidence="4" id="KW-0372">Hormone</keyword>
<dbReference type="Proteomes" id="UP000558460">
    <property type="component" value="Unassembled WGS sequence"/>
</dbReference>
<keyword evidence="5" id="KW-0732">Signal</keyword>
<feature type="region of interest" description="Disordered" evidence="7">
    <location>
        <begin position="1"/>
        <end position="50"/>
    </location>
</feature>
<dbReference type="Pfam" id="PF06446">
    <property type="entry name" value="Hepcidin"/>
    <property type="match status" value="1"/>
</dbReference>
<comment type="similarity">
    <text evidence="2">Belongs to the hepcidin family.</text>
</comment>
<dbReference type="GO" id="GO:0034760">
    <property type="term" value="P:negative regulation of iron ion transmembrane transport"/>
    <property type="evidence" value="ECO:0007669"/>
    <property type="project" value="TreeGrafter"/>
</dbReference>
<comment type="subcellular location">
    <subcellularLocation>
        <location evidence="1">Secreted</location>
    </subcellularLocation>
</comment>
<dbReference type="GO" id="GO:0005179">
    <property type="term" value="F:hormone activity"/>
    <property type="evidence" value="ECO:0007669"/>
    <property type="project" value="UniProtKB-KW"/>
</dbReference>
<dbReference type="InterPro" id="IPR010500">
    <property type="entry name" value="Hepcidin"/>
</dbReference>
<sequence length="79" mass="8689">VHFGPPQVRSGGPRCAQSLPPLPQPQVAPESPLEPKPPAPMGDGQHTWRRRPRHSPHFPLCSFCCNCCNNRGCGFCCRT</sequence>
<feature type="compositionally biased region" description="Pro residues" evidence="7">
    <location>
        <begin position="20"/>
        <end position="40"/>
    </location>
</feature>
<accession>A0A7L3MCU2</accession>
<evidence type="ECO:0000256" key="4">
    <source>
        <dbReference type="ARBA" id="ARBA00022702"/>
    </source>
</evidence>
<evidence type="ECO:0000256" key="7">
    <source>
        <dbReference type="SAM" id="MobiDB-lite"/>
    </source>
</evidence>
<protein>
    <submittedName>
        <fullName evidence="8">HEPC protein</fullName>
    </submittedName>
</protein>
<evidence type="ECO:0000256" key="6">
    <source>
        <dbReference type="ARBA" id="ARBA00023157"/>
    </source>
</evidence>
<dbReference type="GO" id="GO:0042742">
    <property type="term" value="P:defense response to bacterium"/>
    <property type="evidence" value="ECO:0007669"/>
    <property type="project" value="TreeGrafter"/>
</dbReference>
<dbReference type="PANTHER" id="PTHR16877:SF0">
    <property type="entry name" value="HEPCIDIN"/>
    <property type="match status" value="1"/>
</dbReference>
<name>A0A7L3MCU2_9PASS</name>
<evidence type="ECO:0000313" key="9">
    <source>
        <dbReference type="Proteomes" id="UP000558460"/>
    </source>
</evidence>
<evidence type="ECO:0000256" key="1">
    <source>
        <dbReference type="ARBA" id="ARBA00004613"/>
    </source>
</evidence>
<evidence type="ECO:0000256" key="5">
    <source>
        <dbReference type="ARBA" id="ARBA00022729"/>
    </source>
</evidence>
<evidence type="ECO:0000256" key="2">
    <source>
        <dbReference type="ARBA" id="ARBA00008022"/>
    </source>
</evidence>
<dbReference type="EMBL" id="VZUA01063760">
    <property type="protein sequence ID" value="NXU63992.1"/>
    <property type="molecule type" value="Genomic_DNA"/>
</dbReference>
<proteinExistence type="inferred from homology"/>
<evidence type="ECO:0000256" key="3">
    <source>
        <dbReference type="ARBA" id="ARBA00022525"/>
    </source>
</evidence>
<comment type="caution">
    <text evidence="8">The sequence shown here is derived from an EMBL/GenBank/DDBJ whole genome shotgun (WGS) entry which is preliminary data.</text>
</comment>
<reference evidence="8 9" key="1">
    <citation type="submission" date="2019-09" db="EMBL/GenBank/DDBJ databases">
        <title>Bird 10,000 Genomes (B10K) Project - Family phase.</title>
        <authorList>
            <person name="Zhang G."/>
        </authorList>
    </citation>
    <scope>NUCLEOTIDE SEQUENCE [LARGE SCALE GENOMIC DNA]</scope>
    <source>
        <strain evidence="8">B10K-DU-029-69</strain>
        <tissue evidence="8">Muscle</tissue>
    </source>
</reference>
<dbReference type="AlphaFoldDB" id="A0A7L3MCU2"/>
<feature type="non-terminal residue" evidence="8">
    <location>
        <position position="1"/>
    </location>
</feature>
<keyword evidence="9" id="KW-1185">Reference proteome</keyword>
<evidence type="ECO:0000313" key="8">
    <source>
        <dbReference type="EMBL" id="NXU63992.1"/>
    </source>
</evidence>
<feature type="non-terminal residue" evidence="8">
    <location>
        <position position="79"/>
    </location>
</feature>
<gene>
    <name evidence="8" type="primary">Hamp</name>
    <name evidence="8" type="ORF">HORVUL_R11450</name>
</gene>
<keyword evidence="3" id="KW-0964">Secreted</keyword>
<organism evidence="8 9">
    <name type="scientific">Horornis vulcanius</name>
    <dbReference type="NCBI Taxonomy" id="2585811"/>
    <lineage>
        <taxon>Eukaryota</taxon>
        <taxon>Metazoa</taxon>
        <taxon>Chordata</taxon>
        <taxon>Craniata</taxon>
        <taxon>Vertebrata</taxon>
        <taxon>Euteleostomi</taxon>
        <taxon>Archelosauria</taxon>
        <taxon>Archosauria</taxon>
        <taxon>Dinosauria</taxon>
        <taxon>Saurischia</taxon>
        <taxon>Theropoda</taxon>
        <taxon>Coelurosauria</taxon>
        <taxon>Aves</taxon>
        <taxon>Neognathae</taxon>
        <taxon>Neoaves</taxon>
        <taxon>Telluraves</taxon>
        <taxon>Australaves</taxon>
        <taxon>Passeriformes</taxon>
        <taxon>Sylvioidea</taxon>
        <taxon>Scotocercidae</taxon>
        <taxon>Horornis</taxon>
    </lineage>
</organism>
<dbReference type="PANTHER" id="PTHR16877">
    <property type="entry name" value="HEPCIDIN"/>
    <property type="match status" value="1"/>
</dbReference>